<comment type="caution">
    <text evidence="17">The sequence shown here is derived from an EMBL/GenBank/DDBJ whole genome shotgun (WGS) entry which is preliminary data.</text>
</comment>
<keyword evidence="18" id="KW-1185">Reference proteome</keyword>
<name>A0AAW0GZ98_MYOGA</name>
<organism evidence="17 18">
    <name type="scientific">Myodes glareolus</name>
    <name type="common">Bank vole</name>
    <name type="synonym">Clethrionomys glareolus</name>
    <dbReference type="NCBI Taxonomy" id="447135"/>
    <lineage>
        <taxon>Eukaryota</taxon>
        <taxon>Metazoa</taxon>
        <taxon>Chordata</taxon>
        <taxon>Craniata</taxon>
        <taxon>Vertebrata</taxon>
        <taxon>Euteleostomi</taxon>
        <taxon>Mammalia</taxon>
        <taxon>Eutheria</taxon>
        <taxon>Euarchontoglires</taxon>
        <taxon>Glires</taxon>
        <taxon>Rodentia</taxon>
        <taxon>Myomorpha</taxon>
        <taxon>Muroidea</taxon>
        <taxon>Cricetidae</taxon>
        <taxon>Arvicolinae</taxon>
        <taxon>Myodes</taxon>
    </lineage>
</organism>
<reference evidence="17 18" key="1">
    <citation type="journal article" date="2023" name="bioRxiv">
        <title>Conserved and derived expression patterns and positive selection on dental genes reveal complex evolutionary context of ever-growing rodent molars.</title>
        <authorList>
            <person name="Calamari Z.T."/>
            <person name="Song A."/>
            <person name="Cohen E."/>
            <person name="Akter M."/>
            <person name="Roy R.D."/>
            <person name="Hallikas O."/>
            <person name="Christensen M.M."/>
            <person name="Li P."/>
            <person name="Marangoni P."/>
            <person name="Jernvall J."/>
            <person name="Klein O.D."/>
        </authorList>
    </citation>
    <scope>NUCLEOTIDE SEQUENCE [LARGE SCALE GENOMIC DNA]</scope>
    <source>
        <strain evidence="17">V071</strain>
    </source>
</reference>
<dbReference type="InterPro" id="IPR032675">
    <property type="entry name" value="LRR_dom_sf"/>
</dbReference>
<proteinExistence type="inferred from homology"/>
<accession>A0AAW0GZ98</accession>
<evidence type="ECO:0000256" key="10">
    <source>
        <dbReference type="ARBA" id="ARBA00022974"/>
    </source>
</evidence>
<evidence type="ECO:0000256" key="7">
    <source>
        <dbReference type="ARBA" id="ARBA00022614"/>
    </source>
</evidence>
<dbReference type="Proteomes" id="UP001488838">
    <property type="component" value="Unassembled WGS sequence"/>
</dbReference>
<evidence type="ECO:0000256" key="2">
    <source>
        <dbReference type="ARBA" id="ARBA00004498"/>
    </source>
</evidence>
<feature type="domain" description="LRRNT" evidence="16">
    <location>
        <begin position="63"/>
        <end position="95"/>
    </location>
</feature>
<evidence type="ECO:0000256" key="6">
    <source>
        <dbReference type="ARBA" id="ARBA00022530"/>
    </source>
</evidence>
<comment type="similarity">
    <text evidence="3 13 15">Belongs to the small leucine-rich proteoglycan (SLRP) family. SLRP class I subfamily.</text>
</comment>
<feature type="disulfide bond" evidence="14">
    <location>
        <begin position="68"/>
        <end position="77"/>
    </location>
</feature>
<feature type="disulfide bond" evidence="14">
    <location>
        <begin position="355"/>
        <end position="388"/>
    </location>
</feature>
<evidence type="ECO:0000256" key="5">
    <source>
        <dbReference type="ARBA" id="ARBA00022525"/>
    </source>
</evidence>
<keyword evidence="6 13" id="KW-0272">Extracellular matrix</keyword>
<feature type="chain" id="PRO_5043104814" description="Biglycan" evidence="13 15">
    <location>
        <begin position="17"/>
        <end position="402"/>
    </location>
</feature>
<keyword evidence="5" id="KW-0964">Secreted</keyword>
<evidence type="ECO:0000256" key="9">
    <source>
        <dbReference type="ARBA" id="ARBA00022737"/>
    </source>
</evidence>
<comment type="subcellular location">
    <subcellularLocation>
        <location evidence="2 13 15">Secreted</location>
        <location evidence="2 13 15">Extracellular space</location>
        <location evidence="2 13 15">Extracellular matrix</location>
    </subcellularLocation>
</comment>
<evidence type="ECO:0000256" key="12">
    <source>
        <dbReference type="ARBA" id="ARBA00023180"/>
    </source>
</evidence>
<keyword evidence="7" id="KW-0433">Leucine-rich repeat</keyword>
<gene>
    <name evidence="17" type="ORF">U0070_019175</name>
</gene>
<evidence type="ECO:0000256" key="11">
    <source>
        <dbReference type="ARBA" id="ARBA00023157"/>
    </source>
</evidence>
<comment type="function">
    <text evidence="1 15">May be involved in collagen fiber assembly.</text>
</comment>
<evidence type="ECO:0000256" key="8">
    <source>
        <dbReference type="ARBA" id="ARBA00022729"/>
    </source>
</evidence>
<dbReference type="GO" id="GO:0005615">
    <property type="term" value="C:extracellular space"/>
    <property type="evidence" value="ECO:0007669"/>
    <property type="project" value="TreeGrafter"/>
</dbReference>
<dbReference type="AlphaFoldDB" id="A0AAW0GZ98"/>
<sequence>MSSLWLLTLLLALSQALPFEQKGFWDFTLDDGLLMMNDEEASGSDTTSGVPDLDSVTPTFSAMCPFGCHCHLRVVQCSDLGLKTVPKEISPDTTLLDLQNNDISELRKDDFKGLQHLYALVLVNNKISKIHEKAFSPLRKLQKLYISKNHLVEIPPNLPSSLVELRIHDNRIRKVPKGVFSGLRNMNCIEMGGNPLENSGFEPGAFDGLKLNYLRISEAKLTGIPKDLPETLNELHLDHNKIQAIELEDLLRYSKLYRLGLSHNQIRMIENGSLSFLPTLRELHLDNNKLSRVPAGLPDLKLLQPITPTQTGTEWEEWSVALGPDDENPQSHPLCPQVVYLHSNNITKVGINDFCPMGFGVKRAYYNGISLFNNPVPYWEVQPATFRCVTDRLAIQFGNYKK</sequence>
<dbReference type="InterPro" id="IPR003591">
    <property type="entry name" value="Leu-rich_rpt_typical-subtyp"/>
</dbReference>
<evidence type="ECO:0000256" key="15">
    <source>
        <dbReference type="RuleBase" id="RU364096"/>
    </source>
</evidence>
<evidence type="ECO:0000259" key="16">
    <source>
        <dbReference type="SMART" id="SM00013"/>
    </source>
</evidence>
<dbReference type="Pfam" id="PF13855">
    <property type="entry name" value="LRR_8"/>
    <property type="match status" value="3"/>
</dbReference>
<dbReference type="Pfam" id="PF01462">
    <property type="entry name" value="LRRNT"/>
    <property type="match status" value="1"/>
</dbReference>
<evidence type="ECO:0000256" key="13">
    <source>
        <dbReference type="PIRNR" id="PIRNR002490"/>
    </source>
</evidence>
<feature type="disulfide bond" evidence="14">
    <location>
        <begin position="64"/>
        <end position="70"/>
    </location>
</feature>
<evidence type="ECO:0000256" key="14">
    <source>
        <dbReference type="PIRSR" id="PIRSR002490-1"/>
    </source>
</evidence>
<dbReference type="PIRSF" id="PIRSF002490">
    <property type="entry name" value="SLRP_I"/>
    <property type="match status" value="1"/>
</dbReference>
<dbReference type="Gene3D" id="3.80.10.10">
    <property type="entry name" value="Ribonuclease Inhibitor"/>
    <property type="match status" value="1"/>
</dbReference>
<keyword evidence="10" id="KW-0654">Proteoglycan</keyword>
<evidence type="ECO:0000313" key="17">
    <source>
        <dbReference type="EMBL" id="KAK7795828.1"/>
    </source>
</evidence>
<dbReference type="InterPro" id="IPR001611">
    <property type="entry name" value="Leu-rich_rpt"/>
</dbReference>
<evidence type="ECO:0000256" key="4">
    <source>
        <dbReference type="ARBA" id="ARBA00017012"/>
    </source>
</evidence>
<keyword evidence="9" id="KW-0677">Repeat</keyword>
<dbReference type="PANTHER" id="PTHR45712:SF11">
    <property type="entry name" value="BIGLYCAN"/>
    <property type="match status" value="1"/>
</dbReference>
<evidence type="ECO:0000256" key="3">
    <source>
        <dbReference type="ARBA" id="ARBA00009811"/>
    </source>
</evidence>
<dbReference type="SMART" id="SM00013">
    <property type="entry name" value="LRRNT"/>
    <property type="match status" value="1"/>
</dbReference>
<evidence type="ECO:0000313" key="18">
    <source>
        <dbReference type="Proteomes" id="UP001488838"/>
    </source>
</evidence>
<dbReference type="SUPFAM" id="SSF52058">
    <property type="entry name" value="L domain-like"/>
    <property type="match status" value="1"/>
</dbReference>
<keyword evidence="12" id="KW-0325">Glycoprotein</keyword>
<dbReference type="InterPro" id="IPR050333">
    <property type="entry name" value="SLRP"/>
</dbReference>
<protein>
    <recommendedName>
        <fullName evidence="4 15">Biglycan</fullName>
    </recommendedName>
</protein>
<dbReference type="InterPro" id="IPR000372">
    <property type="entry name" value="LRRNT"/>
</dbReference>
<dbReference type="PROSITE" id="PS51450">
    <property type="entry name" value="LRR"/>
    <property type="match status" value="2"/>
</dbReference>
<feature type="signal peptide" evidence="13 15">
    <location>
        <begin position="1"/>
        <end position="16"/>
    </location>
</feature>
<keyword evidence="8 13" id="KW-0732">Signal</keyword>
<dbReference type="InterPro" id="IPR016352">
    <property type="entry name" value="SLRP_I_decor/aspor/byglycan"/>
</dbReference>
<dbReference type="SMART" id="SM00369">
    <property type="entry name" value="LRR_TYP"/>
    <property type="match status" value="7"/>
</dbReference>
<dbReference type="PANTHER" id="PTHR45712">
    <property type="entry name" value="AGAP008170-PA"/>
    <property type="match status" value="1"/>
</dbReference>
<dbReference type="SMART" id="SM00364">
    <property type="entry name" value="LRR_BAC"/>
    <property type="match status" value="3"/>
</dbReference>
<keyword evidence="11 14" id="KW-1015">Disulfide bond</keyword>
<dbReference type="EMBL" id="JBBHLL010001700">
    <property type="protein sequence ID" value="KAK7795828.1"/>
    <property type="molecule type" value="Genomic_DNA"/>
</dbReference>
<evidence type="ECO:0000256" key="1">
    <source>
        <dbReference type="ARBA" id="ARBA00002214"/>
    </source>
</evidence>